<accession>Q1Q3F3</accession>
<evidence type="ECO:0000313" key="1">
    <source>
        <dbReference type="EMBL" id="CAJ74536.1"/>
    </source>
</evidence>
<reference evidence="1" key="1">
    <citation type="journal article" date="2006" name="Nature">
        <title>Deciphering the evolution and metabolism of an anammox bacterium from a community genome.</title>
        <authorList>
            <person name="Strous M."/>
            <person name="Pelletier E."/>
            <person name="Mangenot S."/>
            <person name="Rattei T."/>
            <person name="Lehner A."/>
            <person name="Taylor M.W."/>
            <person name="Horn M."/>
            <person name="Daims H."/>
            <person name="Bartol-Mavel D."/>
            <person name="Wincker P."/>
            <person name="Barbe V."/>
            <person name="Fonknechten N."/>
            <person name="Vallenet D."/>
            <person name="Segurens B."/>
            <person name="Schenowitz-Truong C."/>
            <person name="Medigue C."/>
            <person name="Collingro A."/>
            <person name="Snel B."/>
            <person name="Dutilh B.E."/>
            <person name="OpDenCamp H.J.M."/>
            <person name="vanDerDrift C."/>
            <person name="Cirpus I."/>
            <person name="vanDePas-Schoonen K.T."/>
            <person name="Harhangi H.R."/>
            <person name="vanNiftrik L."/>
            <person name="Schmid M."/>
            <person name="Keltjens J."/>
            <person name="vanDeVossenberg J."/>
            <person name="Kartal B."/>
            <person name="Meier H."/>
            <person name="Frishman D."/>
            <person name="Huynen M.A."/>
            <person name="Mewes H."/>
            <person name="Weissenbach J."/>
            <person name="Jetten M.S.M."/>
            <person name="Wagner M."/>
            <person name="LePaslier D."/>
        </authorList>
    </citation>
    <scope>NUCLEOTIDE SEQUENCE</scope>
</reference>
<name>Q1Q3F3_KUEST</name>
<protein>
    <submittedName>
        <fullName evidence="1">Uncharacterized protein</fullName>
    </submittedName>
</protein>
<gene>
    <name evidence="1" type="ORF">kuste3773</name>
</gene>
<dbReference type="EMBL" id="CT573071">
    <property type="protein sequence ID" value="CAJ74536.1"/>
    <property type="molecule type" value="Genomic_DNA"/>
</dbReference>
<proteinExistence type="predicted"/>
<dbReference type="AlphaFoldDB" id="Q1Q3F3"/>
<sequence>MPELFFVVLFSSQGFSDLGFGILPQYRPHYLHKLMGSGCKPEPPGTLSGLFLSSS</sequence>
<organism evidence="1">
    <name type="scientific">Kuenenia stuttgartiensis</name>
    <dbReference type="NCBI Taxonomy" id="174633"/>
    <lineage>
        <taxon>Bacteria</taxon>
        <taxon>Pseudomonadati</taxon>
        <taxon>Planctomycetota</taxon>
        <taxon>Candidatus Brocadiia</taxon>
        <taxon>Candidatus Brocadiales</taxon>
        <taxon>Candidatus Brocadiaceae</taxon>
        <taxon>Candidatus Kuenenia</taxon>
    </lineage>
</organism>
<reference evidence="1" key="2">
    <citation type="submission" date="2006-01" db="EMBL/GenBank/DDBJ databases">
        <authorList>
            <person name="Genoscope"/>
        </authorList>
    </citation>
    <scope>NUCLEOTIDE SEQUENCE</scope>
</reference>